<dbReference type="PANTHER" id="PTHR24221">
    <property type="entry name" value="ATP-BINDING CASSETTE SUB-FAMILY B"/>
    <property type="match status" value="1"/>
</dbReference>
<evidence type="ECO:0000313" key="10">
    <source>
        <dbReference type="Proteomes" id="UP000256269"/>
    </source>
</evidence>
<comment type="subcellular location">
    <subcellularLocation>
        <location evidence="1">Cell membrane</location>
        <topology evidence="1">Multi-pass membrane protein</topology>
    </subcellularLocation>
</comment>
<feature type="transmembrane region" description="Helical" evidence="7">
    <location>
        <begin position="63"/>
        <end position="82"/>
    </location>
</feature>
<feature type="domain" description="ABC transporter" evidence="8">
    <location>
        <begin position="387"/>
        <end position="628"/>
    </location>
</feature>
<evidence type="ECO:0000256" key="7">
    <source>
        <dbReference type="SAM" id="Phobius"/>
    </source>
</evidence>
<dbReference type="PROSITE" id="PS50893">
    <property type="entry name" value="ABC_TRANSPORTER_2"/>
    <property type="match status" value="1"/>
</dbReference>
<keyword evidence="6 7" id="KW-0472">Membrane</keyword>
<feature type="transmembrane region" description="Helical" evidence="7">
    <location>
        <begin position="296"/>
        <end position="319"/>
    </location>
</feature>
<dbReference type="Proteomes" id="UP000256269">
    <property type="component" value="Unassembled WGS sequence"/>
</dbReference>
<accession>A0A3E0GYF3</accession>
<sequence>MARRRRPVENPFAGTENELVTPKWRSAAFETQARNTSLWRMVLRLPDTARYLAARAWAQRPTIVVLVLITTAVSGVASGVGLYSTASVLRQLFTTAPTPQRLLAAVPAVLVVMSALAVQRLADAISQYGTEVTSVLMRRACGEEVFTASITVPVSAYDDATWYDARELASQSGSMHVDGAWTRMVTAVGSLTGLAATATTLALLDPMLLPALLISVVPDSWAALSNSRALYDMMRRLSPFRRRRWLIERLADNEEAAPEIRAYQAQPALLAELAKFGDILQDEELALASRQARTRLLGRAAGGVGLGLAYALLGLFVLIGRVPLPVAGSALIAIQTSRARLADVVLAVNRLYEESLYVNAFREFLRDCADRVRPAVAGRAPTAPETYEFAHVSFAYPGSEKLVLHDVTLRIRRGEKVAFAGLNGSGKTTTAKLLAGLYLPTSGRILRDGVDVAQVDPDSLFDGVAIVMQDAIHWPVSLADNIRYGRPDRHDLDDTALLAAAAAAGADDVAASAPHGWRTMLSKQFVLGTHLSGGQEQRVAIARALFRQGSLLIADEPTASLDALAEARIYRSLAELDEDTTCVLITHRMASVRTCTKIYVFDEGRVVAEGTHDELMSLGPGTRYHDLYQVQAAAYQSPDALSTAS</sequence>
<evidence type="ECO:0000256" key="1">
    <source>
        <dbReference type="ARBA" id="ARBA00004651"/>
    </source>
</evidence>
<reference evidence="9 10" key="1">
    <citation type="submission" date="2018-08" db="EMBL/GenBank/DDBJ databases">
        <title>Genomic Encyclopedia of Archaeal and Bacterial Type Strains, Phase II (KMG-II): from individual species to whole genera.</title>
        <authorList>
            <person name="Goeker M."/>
        </authorList>
    </citation>
    <scope>NUCLEOTIDE SEQUENCE [LARGE SCALE GENOMIC DNA]</scope>
    <source>
        <strain evidence="9 10">DSM 45791</strain>
    </source>
</reference>
<dbReference type="SUPFAM" id="SSF90123">
    <property type="entry name" value="ABC transporter transmembrane region"/>
    <property type="match status" value="1"/>
</dbReference>
<keyword evidence="10" id="KW-1185">Reference proteome</keyword>
<evidence type="ECO:0000256" key="5">
    <source>
        <dbReference type="ARBA" id="ARBA00022989"/>
    </source>
</evidence>
<protein>
    <submittedName>
        <fullName evidence="9">ATP-binding cassette subfamily B protein</fullName>
    </submittedName>
</protein>
<evidence type="ECO:0000313" key="9">
    <source>
        <dbReference type="EMBL" id="REH31150.1"/>
    </source>
</evidence>
<evidence type="ECO:0000259" key="8">
    <source>
        <dbReference type="PROSITE" id="PS50893"/>
    </source>
</evidence>
<evidence type="ECO:0000256" key="6">
    <source>
        <dbReference type="ARBA" id="ARBA00023136"/>
    </source>
</evidence>
<dbReference type="Gene3D" id="1.20.1560.10">
    <property type="entry name" value="ABC transporter type 1, transmembrane domain"/>
    <property type="match status" value="1"/>
</dbReference>
<feature type="transmembrane region" description="Helical" evidence="7">
    <location>
        <begin position="102"/>
        <end position="118"/>
    </location>
</feature>
<comment type="caution">
    <text evidence="9">The sequence shown here is derived from an EMBL/GenBank/DDBJ whole genome shotgun (WGS) entry which is preliminary data.</text>
</comment>
<dbReference type="InterPro" id="IPR036640">
    <property type="entry name" value="ABC1_TM_sf"/>
</dbReference>
<dbReference type="AlphaFoldDB" id="A0A3E0GYF3"/>
<dbReference type="GO" id="GO:0005524">
    <property type="term" value="F:ATP binding"/>
    <property type="evidence" value="ECO:0007669"/>
    <property type="project" value="UniProtKB-KW"/>
</dbReference>
<dbReference type="SMART" id="SM00382">
    <property type="entry name" value="AAA"/>
    <property type="match status" value="1"/>
</dbReference>
<evidence type="ECO:0000256" key="2">
    <source>
        <dbReference type="ARBA" id="ARBA00022692"/>
    </source>
</evidence>
<evidence type="ECO:0000256" key="4">
    <source>
        <dbReference type="ARBA" id="ARBA00022840"/>
    </source>
</evidence>
<dbReference type="CDD" id="cd03228">
    <property type="entry name" value="ABCC_MRP_Like"/>
    <property type="match status" value="1"/>
</dbReference>
<keyword evidence="2 7" id="KW-0812">Transmembrane</keyword>
<keyword evidence="5 7" id="KW-1133">Transmembrane helix</keyword>
<dbReference type="GO" id="GO:0005886">
    <property type="term" value="C:plasma membrane"/>
    <property type="evidence" value="ECO:0007669"/>
    <property type="project" value="UniProtKB-SubCell"/>
</dbReference>
<evidence type="ECO:0000256" key="3">
    <source>
        <dbReference type="ARBA" id="ARBA00022741"/>
    </source>
</evidence>
<organism evidence="9 10">
    <name type="scientific">Kutzneria buriramensis</name>
    <dbReference type="NCBI Taxonomy" id="1045776"/>
    <lineage>
        <taxon>Bacteria</taxon>
        <taxon>Bacillati</taxon>
        <taxon>Actinomycetota</taxon>
        <taxon>Actinomycetes</taxon>
        <taxon>Pseudonocardiales</taxon>
        <taxon>Pseudonocardiaceae</taxon>
        <taxon>Kutzneria</taxon>
    </lineage>
</organism>
<dbReference type="Gene3D" id="3.40.50.300">
    <property type="entry name" value="P-loop containing nucleotide triphosphate hydrolases"/>
    <property type="match status" value="1"/>
</dbReference>
<dbReference type="GO" id="GO:0034040">
    <property type="term" value="F:ATPase-coupled lipid transmembrane transporter activity"/>
    <property type="evidence" value="ECO:0007669"/>
    <property type="project" value="TreeGrafter"/>
</dbReference>
<dbReference type="PANTHER" id="PTHR24221:SF646">
    <property type="entry name" value="HAEMOLYSIN SECRETION ATP-BINDING PROTEIN"/>
    <property type="match status" value="1"/>
</dbReference>
<name>A0A3E0GYF3_9PSEU</name>
<dbReference type="InterPro" id="IPR003439">
    <property type="entry name" value="ABC_transporter-like_ATP-bd"/>
</dbReference>
<keyword evidence="3" id="KW-0547">Nucleotide-binding</keyword>
<dbReference type="GO" id="GO:0016887">
    <property type="term" value="F:ATP hydrolysis activity"/>
    <property type="evidence" value="ECO:0007669"/>
    <property type="project" value="InterPro"/>
</dbReference>
<dbReference type="Pfam" id="PF00005">
    <property type="entry name" value="ABC_tran"/>
    <property type="match status" value="1"/>
</dbReference>
<dbReference type="InterPro" id="IPR027417">
    <property type="entry name" value="P-loop_NTPase"/>
</dbReference>
<dbReference type="EMBL" id="QUNO01000022">
    <property type="protein sequence ID" value="REH31150.1"/>
    <property type="molecule type" value="Genomic_DNA"/>
</dbReference>
<gene>
    <name evidence="9" type="ORF">BCF44_122173</name>
</gene>
<proteinExistence type="predicted"/>
<dbReference type="InterPro" id="IPR003593">
    <property type="entry name" value="AAA+_ATPase"/>
</dbReference>
<dbReference type="SUPFAM" id="SSF52540">
    <property type="entry name" value="P-loop containing nucleoside triphosphate hydrolases"/>
    <property type="match status" value="1"/>
</dbReference>
<keyword evidence="4 9" id="KW-0067">ATP-binding</keyword>
<dbReference type="InterPro" id="IPR039421">
    <property type="entry name" value="Type_1_exporter"/>
</dbReference>